<sequence>MADNTQLNPGAAGDVIASDDIGGIKFPRGKITIGNDNVNDGDVSATNPLPVTQGTISHAAPTFATVGATTGVVLAANASRKGAIFVNDSTAIIYLGIGAVAVLG</sequence>
<organism evidence="1">
    <name type="scientific">marine sediment metagenome</name>
    <dbReference type="NCBI Taxonomy" id="412755"/>
    <lineage>
        <taxon>unclassified sequences</taxon>
        <taxon>metagenomes</taxon>
        <taxon>ecological metagenomes</taxon>
    </lineage>
</organism>
<name>A0A0F8VZP7_9ZZZZ</name>
<evidence type="ECO:0000313" key="1">
    <source>
        <dbReference type="EMBL" id="KKK49847.1"/>
    </source>
</evidence>
<dbReference type="AlphaFoldDB" id="A0A0F8VZP7"/>
<protein>
    <submittedName>
        <fullName evidence="1">Uncharacterized protein</fullName>
    </submittedName>
</protein>
<feature type="non-terminal residue" evidence="1">
    <location>
        <position position="104"/>
    </location>
</feature>
<dbReference type="EMBL" id="LAZR01068327">
    <property type="protein sequence ID" value="KKK49847.1"/>
    <property type="molecule type" value="Genomic_DNA"/>
</dbReference>
<comment type="caution">
    <text evidence="1">The sequence shown here is derived from an EMBL/GenBank/DDBJ whole genome shotgun (WGS) entry which is preliminary data.</text>
</comment>
<proteinExistence type="predicted"/>
<accession>A0A0F8VZP7</accession>
<gene>
    <name evidence="1" type="ORF">LCGC14_3130920</name>
</gene>
<reference evidence="1" key="1">
    <citation type="journal article" date="2015" name="Nature">
        <title>Complex archaea that bridge the gap between prokaryotes and eukaryotes.</title>
        <authorList>
            <person name="Spang A."/>
            <person name="Saw J.H."/>
            <person name="Jorgensen S.L."/>
            <person name="Zaremba-Niedzwiedzka K."/>
            <person name="Martijn J."/>
            <person name="Lind A.E."/>
            <person name="van Eijk R."/>
            <person name="Schleper C."/>
            <person name="Guy L."/>
            <person name="Ettema T.J."/>
        </authorList>
    </citation>
    <scope>NUCLEOTIDE SEQUENCE</scope>
</reference>